<keyword evidence="1" id="KW-0614">Plasmid</keyword>
<sequence>MPTQTRRSPPDGYPVVRPLRTFFARTDADAAGRAFAAYRGVYIAASRRWLWMVEETPTDRWDLLETAICPASAAAILFAPHDV</sequence>
<name>A0A7G6W0Y1_9SPHN</name>
<evidence type="ECO:0000313" key="2">
    <source>
        <dbReference type="Proteomes" id="UP000515297"/>
    </source>
</evidence>
<evidence type="ECO:0000313" key="1">
    <source>
        <dbReference type="EMBL" id="QNE07646.1"/>
    </source>
</evidence>
<dbReference type="GO" id="GO:0016020">
    <property type="term" value="C:membrane"/>
    <property type="evidence" value="ECO:0007669"/>
    <property type="project" value="InterPro"/>
</dbReference>
<dbReference type="AlphaFoldDB" id="A0A7G6W0Y1"/>
<dbReference type="RefSeq" id="WP_185886112.1">
    <property type="nucleotide sequence ID" value="NZ_CP060053.1"/>
</dbReference>
<gene>
    <name evidence="1" type="ORF">H4O24_17490</name>
</gene>
<organism evidence="1 2">
    <name type="scientific">Croceicoccus marinus</name>
    <dbReference type="NCBI Taxonomy" id="450378"/>
    <lineage>
        <taxon>Bacteria</taxon>
        <taxon>Pseudomonadati</taxon>
        <taxon>Pseudomonadota</taxon>
        <taxon>Alphaproteobacteria</taxon>
        <taxon>Sphingomonadales</taxon>
        <taxon>Erythrobacteraceae</taxon>
        <taxon>Croceicoccus</taxon>
    </lineage>
</organism>
<dbReference type="Pfam" id="PF02694">
    <property type="entry name" value="UPF0060"/>
    <property type="match status" value="1"/>
</dbReference>
<geneLocation type="plasmid" evidence="1 2">
    <name>plas1</name>
</geneLocation>
<dbReference type="InterPro" id="IPR003844">
    <property type="entry name" value="UPF0060"/>
</dbReference>
<reference evidence="1 2" key="1">
    <citation type="submission" date="2020-08" db="EMBL/GenBank/DDBJ databases">
        <authorList>
            <person name="Liu G."/>
            <person name="Sun C."/>
        </authorList>
    </citation>
    <scope>NUCLEOTIDE SEQUENCE [LARGE SCALE GENOMIC DNA]</scope>
    <source>
        <strain evidence="1 2">OT19</strain>
        <plasmid evidence="1 2">plas1</plasmid>
    </source>
</reference>
<accession>A0A7G6W0Y1</accession>
<protein>
    <submittedName>
        <fullName evidence="1">Uncharacterized protein</fullName>
    </submittedName>
</protein>
<dbReference type="Proteomes" id="UP000515297">
    <property type="component" value="Plasmid plas1"/>
</dbReference>
<dbReference type="EMBL" id="CP060053">
    <property type="protein sequence ID" value="QNE07646.1"/>
    <property type="molecule type" value="Genomic_DNA"/>
</dbReference>
<proteinExistence type="predicted"/>